<comment type="caution">
    <text evidence="2">The sequence shown here is derived from an EMBL/GenBank/DDBJ whole genome shotgun (WGS) entry which is preliminary data.</text>
</comment>
<name>A0AAD5WTA7_9PEZI</name>
<dbReference type="EMBL" id="JAKWBI020000128">
    <property type="protein sequence ID" value="KAJ2901993.1"/>
    <property type="molecule type" value="Genomic_DNA"/>
</dbReference>
<reference evidence="2" key="1">
    <citation type="submission" date="2022-07" db="EMBL/GenBank/DDBJ databases">
        <title>Draft genome sequence of Zalerion maritima ATCC 34329, a (micro)plastics degrading marine fungus.</title>
        <authorList>
            <person name="Paco A."/>
            <person name="Goncalves M.F.M."/>
            <person name="Rocha-Santos T.A.P."/>
            <person name="Alves A."/>
        </authorList>
    </citation>
    <scope>NUCLEOTIDE SEQUENCE</scope>
    <source>
        <strain evidence="2">ATCC 34329</strain>
    </source>
</reference>
<feature type="compositionally biased region" description="Polar residues" evidence="1">
    <location>
        <begin position="178"/>
        <end position="190"/>
    </location>
</feature>
<evidence type="ECO:0000313" key="2">
    <source>
        <dbReference type="EMBL" id="KAJ2901993.1"/>
    </source>
</evidence>
<evidence type="ECO:0000256" key="1">
    <source>
        <dbReference type="SAM" id="MobiDB-lite"/>
    </source>
</evidence>
<feature type="region of interest" description="Disordered" evidence="1">
    <location>
        <begin position="164"/>
        <end position="190"/>
    </location>
</feature>
<protein>
    <submittedName>
        <fullName evidence="2">Uncharacterized protein</fullName>
    </submittedName>
</protein>
<dbReference type="Proteomes" id="UP001201980">
    <property type="component" value="Unassembled WGS sequence"/>
</dbReference>
<sequence>MKNLFTLLEIKSEYAYQLDHDDFLDTINHAHELTTEESAHNPATTWRKTILTHLALYFRVSISQSKPFFSFWPEKRKRRGKRQNVVKFWRRHAEAFYVEVLAQSGRKIKPLEANQVLYNLSGLCDKGTNLTTENQQDCRDFLEMLLETMNTSQTNRDLHKTAHTKIEPSHGPPPSATHKAQPSTPQVNIS</sequence>
<dbReference type="AlphaFoldDB" id="A0AAD5WTA7"/>
<organism evidence="2 3">
    <name type="scientific">Zalerion maritima</name>
    <dbReference type="NCBI Taxonomy" id="339359"/>
    <lineage>
        <taxon>Eukaryota</taxon>
        <taxon>Fungi</taxon>
        <taxon>Dikarya</taxon>
        <taxon>Ascomycota</taxon>
        <taxon>Pezizomycotina</taxon>
        <taxon>Sordariomycetes</taxon>
        <taxon>Lulworthiomycetidae</taxon>
        <taxon>Lulworthiales</taxon>
        <taxon>Lulworthiaceae</taxon>
        <taxon>Zalerion</taxon>
    </lineage>
</organism>
<gene>
    <name evidence="2" type="ORF">MKZ38_001134</name>
</gene>
<evidence type="ECO:0000313" key="3">
    <source>
        <dbReference type="Proteomes" id="UP001201980"/>
    </source>
</evidence>
<proteinExistence type="predicted"/>
<accession>A0AAD5WTA7</accession>
<keyword evidence="3" id="KW-1185">Reference proteome</keyword>